<dbReference type="Proteomes" id="UP000183047">
    <property type="component" value="Unassembled WGS sequence"/>
</dbReference>
<dbReference type="InterPro" id="IPR027417">
    <property type="entry name" value="P-loop_NTPase"/>
</dbReference>
<organism evidence="6 7">
    <name type="scientific">Butyrivibrio hungatei</name>
    <dbReference type="NCBI Taxonomy" id="185008"/>
    <lineage>
        <taxon>Bacteria</taxon>
        <taxon>Bacillati</taxon>
        <taxon>Bacillota</taxon>
        <taxon>Clostridia</taxon>
        <taxon>Lachnospirales</taxon>
        <taxon>Lachnospiraceae</taxon>
        <taxon>Butyrivibrio</taxon>
    </lineage>
</organism>
<dbReference type="EMBL" id="FMUR01000014">
    <property type="protein sequence ID" value="SCY36611.1"/>
    <property type="molecule type" value="Genomic_DNA"/>
</dbReference>
<dbReference type="GO" id="GO:0005524">
    <property type="term" value="F:ATP binding"/>
    <property type="evidence" value="ECO:0007669"/>
    <property type="project" value="UniProtKB-KW"/>
</dbReference>
<dbReference type="PROSITE" id="PS50893">
    <property type="entry name" value="ABC_TRANSPORTER_2"/>
    <property type="match status" value="1"/>
</dbReference>
<dbReference type="PROSITE" id="PS00211">
    <property type="entry name" value="ABC_TRANSPORTER_1"/>
    <property type="match status" value="1"/>
</dbReference>
<evidence type="ECO:0000256" key="2">
    <source>
        <dbReference type="ARBA" id="ARBA00022448"/>
    </source>
</evidence>
<evidence type="ECO:0000259" key="5">
    <source>
        <dbReference type="PROSITE" id="PS50893"/>
    </source>
</evidence>
<dbReference type="PANTHER" id="PTHR43335:SF8">
    <property type="entry name" value="ABC TRANSPORTER, ATP-BINDING PROTEIN"/>
    <property type="match status" value="1"/>
</dbReference>
<protein>
    <submittedName>
        <fullName evidence="6">ABC-2 type transport system ATP-binding protein</fullName>
    </submittedName>
</protein>
<name>A0A1G5FBV8_9FIRM</name>
<sequence>MKKYIIETYDLCKKGGRRFRVKDVNLAIPKGCIYGFLGPNGAGKTTTMKLLLGLIQPDGGNIEVLGQKMSPKSRFDINMRTGSLIESPGFYGHLTGQENLEIIARYKKLGADDIKEALNTVSLFDRKDDKVKNYSLGMKQRLGIAMALMGKPELIILDEPTNGLDPAGINEIRNLIMSIPEKYGSTVIISSHLLSEVEQIADYVGIINKGKIIYQGLLSELEIGDASLEEIFLEMTKGA</sequence>
<dbReference type="Pfam" id="PF00005">
    <property type="entry name" value="ABC_tran"/>
    <property type="match status" value="1"/>
</dbReference>
<keyword evidence="3" id="KW-0547">Nucleotide-binding</keyword>
<dbReference type="PANTHER" id="PTHR43335">
    <property type="entry name" value="ABC TRANSPORTER, ATP-BINDING PROTEIN"/>
    <property type="match status" value="1"/>
</dbReference>
<comment type="similarity">
    <text evidence="1">Belongs to the ABC transporter superfamily.</text>
</comment>
<dbReference type="InterPro" id="IPR003439">
    <property type="entry name" value="ABC_transporter-like_ATP-bd"/>
</dbReference>
<reference evidence="7" key="1">
    <citation type="submission" date="2016-10" db="EMBL/GenBank/DDBJ databases">
        <authorList>
            <person name="Varghese N."/>
            <person name="Submissions S."/>
        </authorList>
    </citation>
    <scope>NUCLEOTIDE SEQUENCE [LARGE SCALE GENOMIC DNA]</scope>
    <source>
        <strain evidence="7">XBD2006</strain>
    </source>
</reference>
<dbReference type="GO" id="GO:0016887">
    <property type="term" value="F:ATP hydrolysis activity"/>
    <property type="evidence" value="ECO:0007669"/>
    <property type="project" value="InterPro"/>
</dbReference>
<feature type="domain" description="ABC transporter" evidence="5">
    <location>
        <begin position="6"/>
        <end position="234"/>
    </location>
</feature>
<evidence type="ECO:0000256" key="4">
    <source>
        <dbReference type="ARBA" id="ARBA00022840"/>
    </source>
</evidence>
<evidence type="ECO:0000256" key="1">
    <source>
        <dbReference type="ARBA" id="ARBA00005417"/>
    </source>
</evidence>
<dbReference type="SMART" id="SM00382">
    <property type="entry name" value="AAA"/>
    <property type="match status" value="1"/>
</dbReference>
<dbReference type="SUPFAM" id="SSF52540">
    <property type="entry name" value="P-loop containing nucleoside triphosphate hydrolases"/>
    <property type="match status" value="1"/>
</dbReference>
<dbReference type="OrthoDB" id="9809205at2"/>
<accession>A0A1G5FBV8</accession>
<keyword evidence="4 6" id="KW-0067">ATP-binding</keyword>
<evidence type="ECO:0000313" key="6">
    <source>
        <dbReference type="EMBL" id="SCY36611.1"/>
    </source>
</evidence>
<dbReference type="InterPro" id="IPR003593">
    <property type="entry name" value="AAA+_ATPase"/>
</dbReference>
<dbReference type="InterPro" id="IPR017871">
    <property type="entry name" value="ABC_transporter-like_CS"/>
</dbReference>
<proteinExistence type="inferred from homology"/>
<evidence type="ECO:0000256" key="3">
    <source>
        <dbReference type="ARBA" id="ARBA00022741"/>
    </source>
</evidence>
<keyword evidence="2" id="KW-0813">Transport</keyword>
<evidence type="ECO:0000313" key="7">
    <source>
        <dbReference type="Proteomes" id="UP000183047"/>
    </source>
</evidence>
<gene>
    <name evidence="6" type="ORF">SAMN02910451_02342</name>
</gene>
<dbReference type="AlphaFoldDB" id="A0A1G5FBV8"/>
<dbReference type="RefSeq" id="WP_074462817.1">
    <property type="nucleotide sequence ID" value="NZ_FMUR01000014.1"/>
</dbReference>
<keyword evidence="7" id="KW-1185">Reference proteome</keyword>
<dbReference type="Gene3D" id="3.40.50.300">
    <property type="entry name" value="P-loop containing nucleotide triphosphate hydrolases"/>
    <property type="match status" value="1"/>
</dbReference>